<proteinExistence type="predicted"/>
<dbReference type="EMBL" id="LBHC01000001">
    <property type="protein sequence ID" value="KLE33161.1"/>
    <property type="molecule type" value="Genomic_DNA"/>
</dbReference>
<dbReference type="Proteomes" id="UP000053070">
    <property type="component" value="Unassembled WGS sequence"/>
</dbReference>
<reference evidence="1 2" key="1">
    <citation type="submission" date="2015-04" db="EMBL/GenBank/DDBJ databases">
        <title>The draft genome sequence of Erythrobacr gangjinensis K7-2.</title>
        <authorList>
            <person name="Zhuang L."/>
            <person name="Liu Y."/>
            <person name="Shao Z."/>
        </authorList>
    </citation>
    <scope>NUCLEOTIDE SEQUENCE [LARGE SCALE GENOMIC DNA]</scope>
    <source>
        <strain evidence="1 2">K7-2</strain>
    </source>
</reference>
<dbReference type="KEGG" id="egn:BMF35_a2240"/>
<evidence type="ECO:0000313" key="1">
    <source>
        <dbReference type="EMBL" id="KLE33161.1"/>
    </source>
</evidence>
<protein>
    <submittedName>
        <fullName evidence="1">Uncharacterized protein</fullName>
    </submittedName>
</protein>
<dbReference type="STRING" id="502682.BMF35_a2240"/>
<evidence type="ECO:0000313" key="2">
    <source>
        <dbReference type="Proteomes" id="UP000053070"/>
    </source>
</evidence>
<name>A0A0G9MR09_9SPHN</name>
<comment type="caution">
    <text evidence="1">The sequence shown here is derived from an EMBL/GenBank/DDBJ whole genome shotgun (WGS) entry which is preliminary data.</text>
</comment>
<dbReference type="PATRIC" id="fig|502682.8.peg.831"/>
<dbReference type="RefSeq" id="WP_047006010.1">
    <property type="nucleotide sequence ID" value="NZ_CP018097.1"/>
</dbReference>
<sequence>MTLRATFSGCAAVSVCAIAMTFAVPVHACLYPSEAAERADAEAWAETLEGARVIRGRFRRVETPPGAGDDIYGYIGPSAGEGRVDIIVPAKVFGDSCSRARIPRHLDYGDFYFRPGSGQPAVLLHFRDLGWIA</sequence>
<dbReference type="AlphaFoldDB" id="A0A0G9MR09"/>
<organism evidence="1 2">
    <name type="scientific">Aurantiacibacter gangjinensis</name>
    <dbReference type="NCBI Taxonomy" id="502682"/>
    <lineage>
        <taxon>Bacteria</taxon>
        <taxon>Pseudomonadati</taxon>
        <taxon>Pseudomonadota</taxon>
        <taxon>Alphaproteobacteria</taxon>
        <taxon>Sphingomonadales</taxon>
        <taxon>Erythrobacteraceae</taxon>
        <taxon>Aurantiacibacter</taxon>
    </lineage>
</organism>
<keyword evidence="2" id="KW-1185">Reference proteome</keyword>
<gene>
    <name evidence="1" type="ORF">AAW01_04070</name>
</gene>
<accession>A0A0G9MR09</accession>